<comment type="caution">
    <text evidence="2">The sequence shown here is derived from an EMBL/GenBank/DDBJ whole genome shotgun (WGS) entry which is preliminary data.</text>
</comment>
<reference evidence="2" key="2">
    <citation type="submission" date="2023-05" db="EMBL/GenBank/DDBJ databases">
        <authorList>
            <consortium name="Lawrence Berkeley National Laboratory"/>
            <person name="Steindorff A."/>
            <person name="Hensen N."/>
            <person name="Bonometti L."/>
            <person name="Westerberg I."/>
            <person name="Brannstrom I.O."/>
            <person name="Guillou S."/>
            <person name="Cros-Aarteil S."/>
            <person name="Calhoun S."/>
            <person name="Haridas S."/>
            <person name="Kuo A."/>
            <person name="Mondo S."/>
            <person name="Pangilinan J."/>
            <person name="Riley R."/>
            <person name="Labutti K."/>
            <person name="Andreopoulos B."/>
            <person name="Lipzen A."/>
            <person name="Chen C."/>
            <person name="Yanf M."/>
            <person name="Daum C."/>
            <person name="Ng V."/>
            <person name="Clum A."/>
            <person name="Ohm R."/>
            <person name="Martin F."/>
            <person name="Silar P."/>
            <person name="Natvig D."/>
            <person name="Lalanne C."/>
            <person name="Gautier V."/>
            <person name="Ament-Velasquez S.L."/>
            <person name="Kruys A."/>
            <person name="Hutchinson M.I."/>
            <person name="Powell A.J."/>
            <person name="Barry K."/>
            <person name="Miller A.N."/>
            <person name="Grigoriev I.V."/>
            <person name="Debuchy R."/>
            <person name="Gladieux P."/>
            <person name="Thoren M.H."/>
            <person name="Johannesson H."/>
        </authorList>
    </citation>
    <scope>NUCLEOTIDE SEQUENCE</scope>
    <source>
        <strain evidence="2">CBS 123565</strain>
    </source>
</reference>
<sequence length="162" mass="17232">MWPAGPLTRRDATQNDDSKSGERQGGLHGSCLAGRQALGGLPPAVSRKEHRRKRGKTANRTVMHSLCGVPALPSLPESTTGTPSSSLAPKSKPPPHRIPVHSSTGLPGLYSVLRTRFFRGQGLEDIVLLASRRHSPTSLASTLQRACSQATCAALKPGRVCR</sequence>
<organism evidence="2 3">
    <name type="scientific">Trichocladium antarcticum</name>
    <dbReference type="NCBI Taxonomy" id="1450529"/>
    <lineage>
        <taxon>Eukaryota</taxon>
        <taxon>Fungi</taxon>
        <taxon>Dikarya</taxon>
        <taxon>Ascomycota</taxon>
        <taxon>Pezizomycotina</taxon>
        <taxon>Sordariomycetes</taxon>
        <taxon>Sordariomycetidae</taxon>
        <taxon>Sordariales</taxon>
        <taxon>Chaetomiaceae</taxon>
        <taxon>Trichocladium</taxon>
    </lineage>
</organism>
<feature type="compositionally biased region" description="Basic residues" evidence="1">
    <location>
        <begin position="48"/>
        <end position="57"/>
    </location>
</feature>
<evidence type="ECO:0000313" key="3">
    <source>
        <dbReference type="Proteomes" id="UP001304895"/>
    </source>
</evidence>
<gene>
    <name evidence="2" type="ORF">BT67DRAFT_219829</name>
</gene>
<reference evidence="2" key="1">
    <citation type="journal article" date="2023" name="Mol. Phylogenet. Evol.">
        <title>Genome-scale phylogeny and comparative genomics of the fungal order Sordariales.</title>
        <authorList>
            <person name="Hensen N."/>
            <person name="Bonometti L."/>
            <person name="Westerberg I."/>
            <person name="Brannstrom I.O."/>
            <person name="Guillou S."/>
            <person name="Cros-Aarteil S."/>
            <person name="Calhoun S."/>
            <person name="Haridas S."/>
            <person name="Kuo A."/>
            <person name="Mondo S."/>
            <person name="Pangilinan J."/>
            <person name="Riley R."/>
            <person name="LaButti K."/>
            <person name="Andreopoulos B."/>
            <person name="Lipzen A."/>
            <person name="Chen C."/>
            <person name="Yan M."/>
            <person name="Daum C."/>
            <person name="Ng V."/>
            <person name="Clum A."/>
            <person name="Steindorff A."/>
            <person name="Ohm R.A."/>
            <person name="Martin F."/>
            <person name="Silar P."/>
            <person name="Natvig D.O."/>
            <person name="Lalanne C."/>
            <person name="Gautier V."/>
            <person name="Ament-Velasquez S.L."/>
            <person name="Kruys A."/>
            <person name="Hutchinson M.I."/>
            <person name="Powell A.J."/>
            <person name="Barry K."/>
            <person name="Miller A.N."/>
            <person name="Grigoriev I.V."/>
            <person name="Debuchy R."/>
            <person name="Gladieux P."/>
            <person name="Hiltunen Thoren M."/>
            <person name="Johannesson H."/>
        </authorList>
    </citation>
    <scope>NUCLEOTIDE SEQUENCE</scope>
    <source>
        <strain evidence="2">CBS 123565</strain>
    </source>
</reference>
<dbReference type="AlphaFoldDB" id="A0AAN6Z9V9"/>
<accession>A0AAN6Z9V9</accession>
<dbReference type="EMBL" id="MU853436">
    <property type="protein sequence ID" value="KAK4130447.1"/>
    <property type="molecule type" value="Genomic_DNA"/>
</dbReference>
<evidence type="ECO:0000256" key="1">
    <source>
        <dbReference type="SAM" id="MobiDB-lite"/>
    </source>
</evidence>
<evidence type="ECO:0000313" key="2">
    <source>
        <dbReference type="EMBL" id="KAK4130447.1"/>
    </source>
</evidence>
<protein>
    <submittedName>
        <fullName evidence="2">Uncharacterized protein</fullName>
    </submittedName>
</protein>
<name>A0AAN6Z9V9_9PEZI</name>
<feature type="compositionally biased region" description="Basic and acidic residues" evidence="1">
    <location>
        <begin position="8"/>
        <end position="22"/>
    </location>
</feature>
<dbReference type="Proteomes" id="UP001304895">
    <property type="component" value="Unassembled WGS sequence"/>
</dbReference>
<keyword evidence="3" id="KW-1185">Reference proteome</keyword>
<proteinExistence type="predicted"/>
<feature type="region of interest" description="Disordered" evidence="1">
    <location>
        <begin position="1"/>
        <end position="105"/>
    </location>
</feature>